<evidence type="ECO:0000256" key="3">
    <source>
        <dbReference type="ARBA" id="ARBA00022837"/>
    </source>
</evidence>
<evidence type="ECO:0000259" key="6">
    <source>
        <dbReference type="PROSITE" id="PS50268"/>
    </source>
</evidence>
<feature type="compositionally biased region" description="Gly residues" evidence="5">
    <location>
        <begin position="1"/>
        <end position="10"/>
    </location>
</feature>
<keyword evidence="2" id="KW-0677">Repeat</keyword>
<evidence type="ECO:0000313" key="7">
    <source>
        <dbReference type="EMBL" id="EHN67887.1"/>
    </source>
</evidence>
<gene>
    <name evidence="7" type="ORF">VFSR5_2862</name>
</gene>
<dbReference type="GO" id="GO:0045296">
    <property type="term" value="F:cadherin binding"/>
    <property type="evidence" value="ECO:0007669"/>
    <property type="project" value="TreeGrafter"/>
</dbReference>
<feature type="compositionally biased region" description="Polar residues" evidence="5">
    <location>
        <begin position="19"/>
        <end position="28"/>
    </location>
</feature>
<proteinExistence type="predicted"/>
<dbReference type="EMBL" id="AHIH01000065">
    <property type="protein sequence ID" value="EHN67887.1"/>
    <property type="molecule type" value="Genomic_DNA"/>
</dbReference>
<dbReference type="SUPFAM" id="SSF49313">
    <property type="entry name" value="Cadherin-like"/>
    <property type="match status" value="7"/>
</dbReference>
<dbReference type="GO" id="GO:0016342">
    <property type="term" value="C:catenin complex"/>
    <property type="evidence" value="ECO:0007669"/>
    <property type="project" value="TreeGrafter"/>
</dbReference>
<keyword evidence="4" id="KW-0472">Membrane</keyword>
<dbReference type="InterPro" id="IPR013783">
    <property type="entry name" value="Ig-like_fold"/>
</dbReference>
<comment type="subcellular location">
    <subcellularLocation>
        <location evidence="1">Membrane</location>
    </subcellularLocation>
</comment>
<dbReference type="RefSeq" id="WP_005424427.1">
    <property type="nucleotide sequence ID" value="NZ_JH584379.1"/>
</dbReference>
<feature type="domain" description="Cadherin" evidence="6">
    <location>
        <begin position="246"/>
        <end position="347"/>
    </location>
</feature>
<dbReference type="Proteomes" id="UP000004521">
    <property type="component" value="Unassembled WGS sequence"/>
</dbReference>
<dbReference type="SMART" id="SM00112">
    <property type="entry name" value="CA"/>
    <property type="match status" value="7"/>
</dbReference>
<name>A0AAV3EM60_ALIFS</name>
<dbReference type="PRINTS" id="PR00205">
    <property type="entry name" value="CADHERIN"/>
</dbReference>
<protein>
    <submittedName>
        <fullName evidence="7">Iron-regulated protein FrpC</fullName>
    </submittedName>
</protein>
<dbReference type="Gene3D" id="2.60.40.60">
    <property type="entry name" value="Cadherins"/>
    <property type="match status" value="7"/>
</dbReference>
<dbReference type="CDD" id="cd11304">
    <property type="entry name" value="Cadherin_repeat"/>
    <property type="match status" value="7"/>
</dbReference>
<dbReference type="GO" id="GO:0016477">
    <property type="term" value="P:cell migration"/>
    <property type="evidence" value="ECO:0007669"/>
    <property type="project" value="TreeGrafter"/>
</dbReference>
<dbReference type="Gene3D" id="3.30.420.430">
    <property type="match status" value="1"/>
</dbReference>
<feature type="region of interest" description="Disordered" evidence="5">
    <location>
        <begin position="1"/>
        <end position="28"/>
    </location>
</feature>
<dbReference type="InterPro" id="IPR044016">
    <property type="entry name" value="Big_13"/>
</dbReference>
<dbReference type="PANTHER" id="PTHR24027">
    <property type="entry name" value="CADHERIN-23"/>
    <property type="match status" value="1"/>
</dbReference>
<dbReference type="Gene3D" id="2.60.40.10">
    <property type="entry name" value="Immunoglobulins"/>
    <property type="match status" value="1"/>
</dbReference>
<dbReference type="AlphaFoldDB" id="A0AAV3EM60"/>
<evidence type="ECO:0000256" key="5">
    <source>
        <dbReference type="SAM" id="MobiDB-lite"/>
    </source>
</evidence>
<dbReference type="InterPro" id="IPR015919">
    <property type="entry name" value="Cadherin-like_sf"/>
</dbReference>
<feature type="domain" description="Cadherin" evidence="6">
    <location>
        <begin position="698"/>
        <end position="802"/>
    </location>
</feature>
<dbReference type="InterPro" id="IPR039808">
    <property type="entry name" value="Cadherin"/>
</dbReference>
<evidence type="ECO:0000313" key="8">
    <source>
        <dbReference type="Proteomes" id="UP000004521"/>
    </source>
</evidence>
<feature type="domain" description="Cadherin" evidence="6">
    <location>
        <begin position="133"/>
        <end position="234"/>
    </location>
</feature>
<dbReference type="GO" id="GO:0005509">
    <property type="term" value="F:calcium ion binding"/>
    <property type="evidence" value="ECO:0007669"/>
    <property type="project" value="InterPro"/>
</dbReference>
<reference evidence="7 8" key="1">
    <citation type="journal article" date="2012" name="J. Bacteriol.">
        <title>Draft Genome Sequence of Vibrio fischeri SR5, a Strain Isolated from the Light Organ of the Mediterranean Squid Sepiola robusta.</title>
        <authorList>
            <person name="Gyllborg M.C."/>
            <person name="Sahl J.W."/>
            <person name="Cronin D.C.III."/>
            <person name="Rasko D.A."/>
            <person name="Mandel M.J."/>
        </authorList>
    </citation>
    <scope>NUCLEOTIDE SEQUENCE [LARGE SCALE GENOMIC DNA]</scope>
    <source>
        <strain evidence="7 8">SR5</strain>
    </source>
</reference>
<evidence type="ECO:0000256" key="1">
    <source>
        <dbReference type="ARBA" id="ARBA00004370"/>
    </source>
</evidence>
<feature type="domain" description="Cadherin" evidence="6">
    <location>
        <begin position="359"/>
        <end position="460"/>
    </location>
</feature>
<accession>A0AAV3EM60</accession>
<feature type="domain" description="Cadherin" evidence="6">
    <location>
        <begin position="20"/>
        <end position="121"/>
    </location>
</feature>
<organism evidence="7 8">
    <name type="scientific">Aliivibrio fischeri SR5</name>
    <dbReference type="NCBI Taxonomy" id="1088719"/>
    <lineage>
        <taxon>Bacteria</taxon>
        <taxon>Pseudomonadati</taxon>
        <taxon>Pseudomonadota</taxon>
        <taxon>Gammaproteobacteria</taxon>
        <taxon>Vibrionales</taxon>
        <taxon>Vibrionaceae</taxon>
        <taxon>Aliivibrio</taxon>
    </lineage>
</organism>
<feature type="domain" description="Cadherin" evidence="6">
    <location>
        <begin position="472"/>
        <end position="573"/>
    </location>
</feature>
<dbReference type="Pfam" id="PF00028">
    <property type="entry name" value="Cadherin"/>
    <property type="match status" value="6"/>
</dbReference>
<dbReference type="PANTHER" id="PTHR24027:SF438">
    <property type="entry name" value="CADHERIN 23"/>
    <property type="match status" value="1"/>
</dbReference>
<dbReference type="Pfam" id="PF19077">
    <property type="entry name" value="Big_13"/>
    <property type="match status" value="1"/>
</dbReference>
<evidence type="ECO:0000256" key="4">
    <source>
        <dbReference type="ARBA" id="ARBA00023136"/>
    </source>
</evidence>
<keyword evidence="3" id="KW-0106">Calcium</keyword>
<feature type="domain" description="Cadherin" evidence="6">
    <location>
        <begin position="585"/>
        <end position="686"/>
    </location>
</feature>
<dbReference type="PROSITE" id="PS50268">
    <property type="entry name" value="CADHERIN_2"/>
    <property type="match status" value="7"/>
</dbReference>
<evidence type="ECO:0000256" key="2">
    <source>
        <dbReference type="ARBA" id="ARBA00022737"/>
    </source>
</evidence>
<dbReference type="GO" id="GO:0008013">
    <property type="term" value="F:beta-catenin binding"/>
    <property type="evidence" value="ECO:0007669"/>
    <property type="project" value="TreeGrafter"/>
</dbReference>
<dbReference type="GO" id="GO:0007156">
    <property type="term" value="P:homophilic cell adhesion via plasma membrane adhesion molecules"/>
    <property type="evidence" value="ECO:0007669"/>
    <property type="project" value="InterPro"/>
</dbReference>
<comment type="caution">
    <text evidence="7">The sequence shown here is derived from an EMBL/GenBank/DDBJ whole genome shotgun (WGS) entry which is preliminary data.</text>
</comment>
<feature type="non-terminal residue" evidence="7">
    <location>
        <position position="977"/>
    </location>
</feature>
<dbReference type="InterPro" id="IPR002126">
    <property type="entry name" value="Cadherin-like_dom"/>
</dbReference>
<feature type="non-terminal residue" evidence="7">
    <location>
        <position position="1"/>
    </location>
</feature>
<sequence>ADGSTPGGGDTDNDVGPVTDSNAADNTISENAEIGTVVNITGLAADPDGDEVSYKLSDADIAKGLFAIDATTGVVTLIGNLDHEVADSHSITIIATSTDGSTSQESFDITVTDADGSTPGGGDTDNDVGPVTDSNAADNTISENAEVGSVVNITGLATDPDGDEVTYALSQADIDAGLFDIDATTGVVTLIGNLDHEVADSHSITIIATSTDGSISQESFDITVTDADGSTPGGGDTDNDLGPVTDSNAVDNTISENAEIGTVVNITGLAVDPDGDEVSYKLSDADIAKGLFVIDATTGVVTLIGNLDHEVADSHSITIIATSTDGSTSQESFDITVTDADGSTPGGGDTDNDLGPVTDSNAVDNTISENAEVGSVVNITGLATDPDGDEVSYKLSDADIAKGLFVIDATTGVVTLIGNLDHEVADSHSITIIATSTDGSTSQESFDITVTDADGSTPGGGDTDNDVGPVTDSNAADNTISENAEIGTVVNITGLAADPDGDEVSYKLSDADIAKGLFVIDATTGVVTLIGNLDHEVADSHSITIIATSTDGSTSQESFDITVTDADGSTPGGGDTDNDVGPVTDSNAADNTISENAEIGTVVNITGLAADPDGDEVSYKLSDADIAKGLFAIDATTGVVTLIGNLDHEVADSHSITIIATSTDGSTSQESFDITVTDADGSTPGGGDTDNDVGPVTDSNTAENTLSENAEVGSVVNITGLAVDPDGDEVSYKLSDADIAKGLFAIDATTGVVTLIGNLDHEVADSHSITIIATSTDGSISQESFDITVTDIDEIPPNPPTITLDIDSGKLGNDFLTNDGSFTVTPSEDGNTVEYQEADGSWSTTPPEVVEGDNSITVRETDAAGNVSGSNTLDFVLDTQAPSAPIITLDTDSGKLGDDFLTNDGSFTVTPSEDGNTVEYFVNGEWTTDAPTASEGDNSITVRETDAAGNVSGSNTLDFVLDTQAPNAPTITLDTDS</sequence>